<dbReference type="Gene3D" id="3.30.420.40">
    <property type="match status" value="1"/>
</dbReference>
<dbReference type="Pfam" id="PF19278">
    <property type="entry name" value="Hydant_A_C"/>
    <property type="match status" value="1"/>
</dbReference>
<dbReference type="InterPro" id="IPR008040">
    <property type="entry name" value="Hydant_A_N"/>
</dbReference>
<evidence type="ECO:0000259" key="1">
    <source>
        <dbReference type="Pfam" id="PF01968"/>
    </source>
</evidence>
<keyword evidence="5" id="KW-1185">Reference proteome</keyword>
<feature type="domain" description="Hydantoinase A/oxoprolinase" evidence="1">
    <location>
        <begin position="205"/>
        <end position="494"/>
    </location>
</feature>
<dbReference type="SUPFAM" id="SSF53067">
    <property type="entry name" value="Actin-like ATPase domain"/>
    <property type="match status" value="1"/>
</dbReference>
<evidence type="ECO:0000259" key="3">
    <source>
        <dbReference type="Pfam" id="PF19278"/>
    </source>
</evidence>
<dbReference type="Pfam" id="PF01968">
    <property type="entry name" value="Hydantoinase_A"/>
    <property type="match status" value="1"/>
</dbReference>
<evidence type="ECO:0000313" key="4">
    <source>
        <dbReference type="EMBL" id="WOF23444.1"/>
    </source>
</evidence>
<dbReference type="PANTHER" id="PTHR11365:SF23">
    <property type="entry name" value="HYPOTHETICAL 5-OXOPROLINASE (EUROFUNG)-RELATED"/>
    <property type="match status" value="1"/>
</dbReference>
<dbReference type="InterPro" id="IPR043129">
    <property type="entry name" value="ATPase_NBD"/>
</dbReference>
<dbReference type="InterPro" id="IPR002821">
    <property type="entry name" value="Hydantoinase_A"/>
</dbReference>
<dbReference type="PANTHER" id="PTHR11365">
    <property type="entry name" value="5-OXOPROLINASE RELATED"/>
    <property type="match status" value="1"/>
</dbReference>
<dbReference type="InterPro" id="IPR045079">
    <property type="entry name" value="Oxoprolinase-like"/>
</dbReference>
<accession>A0AA97I649</accession>
<reference evidence="4 5" key="1">
    <citation type="submission" date="2023-02" db="EMBL/GenBank/DDBJ databases">
        <title>Microbacterium betulae sp. nov., isolated from birch wood.</title>
        <authorList>
            <person name="Pasciak M."/>
            <person name="Pawlik K.J."/>
            <person name="Martynowski D."/>
            <person name="Laczmanski L."/>
            <person name="Ciekot J."/>
            <person name="Szponar B."/>
            <person name="Wojcik-Fatla A."/>
            <person name="Mackiewicz B."/>
            <person name="Farian E."/>
            <person name="Cholewa G."/>
            <person name="Cholewa A."/>
            <person name="Dutkiewicz J."/>
        </authorList>
    </citation>
    <scope>NUCLEOTIDE SEQUENCE [LARGE SCALE GENOMIC DNA]</scope>
    <source>
        <strain evidence="4 5">AB</strain>
    </source>
</reference>
<evidence type="ECO:0000259" key="2">
    <source>
        <dbReference type="Pfam" id="PF05378"/>
    </source>
</evidence>
<sequence>MTRGGYRIGIDVGGTFTDFAVVDVTGGEAAVSFKVPSTSSDPARAVLSGLAHAVGDLVPADAVEAVVHGTTIGLNTIVQRAGAHVGLVVTRGFRDVMQLTQRLPEEYDLRQPHLPSLVAREDIVEIDARLDARGAVLARPDGHELDRVADELRTRGVTAVALSVLHGYADPAFEARLAEEIERRLPGVPVSAAALLWPQIREYERTALATINAYVAPLMRRYLGELRTGIRDLGVDAPLFVTTSAGGCIGVESAIDRPVETLLSGPASGVMAGALLSRATGADLISLDMGGTSTDISVISGGQPAFATRSEVGGIPLITPVVDVNAIGTGGGSIVWVDGQGLLRVGPRSAGADPGPIAFGRGGEELTLTDVYLLAGILSPASFEHRFGALRLERAREEAERIARVLGHEGDDPVAFTTAGALELSTALAASELRKMLARHGRTASQFAIAPFGGAGPVAGALLAEEVGSAEVIVPLNAGTFCALGAAWSDIRRELLRGVGRPLAESAETIAALAETLRRDGVDWATAQLGDADAARRVTCRTSFSARYRGQVYELHVAIPDDDLPLDAAELAERFHTEHAREFGYRDTASPVEAIAVRAVVIAAAPGEPSLAAHPADGRPGDRDRERRMLVGGAWRTVPVRGLADLEAGGVAGPAAFDLPDSTILVPDGWTAAPSDGAVRLRRTPAAVAAPGRALTGARA</sequence>
<dbReference type="KEGG" id="mbet:N8K70_01845"/>
<dbReference type="Pfam" id="PF05378">
    <property type="entry name" value="Hydant_A_N"/>
    <property type="match status" value="1"/>
</dbReference>
<dbReference type="GO" id="GO:0006749">
    <property type="term" value="P:glutathione metabolic process"/>
    <property type="evidence" value="ECO:0007669"/>
    <property type="project" value="TreeGrafter"/>
</dbReference>
<dbReference type="AlphaFoldDB" id="A0AA97I649"/>
<proteinExistence type="predicted"/>
<evidence type="ECO:0000313" key="5">
    <source>
        <dbReference type="Proteomes" id="UP001305498"/>
    </source>
</evidence>
<dbReference type="GO" id="GO:0017168">
    <property type="term" value="F:5-oxoprolinase (ATP-hydrolyzing) activity"/>
    <property type="evidence" value="ECO:0007669"/>
    <property type="project" value="TreeGrafter"/>
</dbReference>
<dbReference type="GO" id="GO:0005829">
    <property type="term" value="C:cytosol"/>
    <property type="evidence" value="ECO:0007669"/>
    <property type="project" value="TreeGrafter"/>
</dbReference>
<feature type="domain" description="Hydantoinase/oxoprolinase N-terminal" evidence="2">
    <location>
        <begin position="7"/>
        <end position="183"/>
    </location>
</feature>
<dbReference type="EMBL" id="CP118157">
    <property type="protein sequence ID" value="WOF23444.1"/>
    <property type="molecule type" value="Genomic_DNA"/>
</dbReference>
<name>A0AA97I649_9MICO</name>
<dbReference type="RefSeq" id="WP_317139916.1">
    <property type="nucleotide sequence ID" value="NZ_CP118157.1"/>
</dbReference>
<dbReference type="InterPro" id="IPR049517">
    <property type="entry name" value="ACX-like_C"/>
</dbReference>
<gene>
    <name evidence="4" type="ORF">N8K70_01845</name>
</gene>
<feature type="domain" description="Acetophenone carboxylase-like C-terminal" evidence="3">
    <location>
        <begin position="534"/>
        <end position="672"/>
    </location>
</feature>
<protein>
    <submittedName>
        <fullName evidence="4">Hydantoinase/oxoprolinase family protein</fullName>
    </submittedName>
</protein>
<dbReference type="Proteomes" id="UP001305498">
    <property type="component" value="Chromosome"/>
</dbReference>
<organism evidence="4 5">
    <name type="scientific">Microbacterium betulae</name>
    <dbReference type="NCBI Taxonomy" id="2981139"/>
    <lineage>
        <taxon>Bacteria</taxon>
        <taxon>Bacillati</taxon>
        <taxon>Actinomycetota</taxon>
        <taxon>Actinomycetes</taxon>
        <taxon>Micrococcales</taxon>
        <taxon>Microbacteriaceae</taxon>
        <taxon>Microbacterium</taxon>
    </lineage>
</organism>